<dbReference type="CDD" id="cd18086">
    <property type="entry name" value="HsC9orf114-like"/>
    <property type="match status" value="1"/>
</dbReference>
<dbReference type="InterPro" id="IPR029026">
    <property type="entry name" value="tRNA_m1G_MTases_N"/>
</dbReference>
<dbReference type="PANTHER" id="PTHR12150">
    <property type="entry name" value="CLASS IV SAM-BINDING METHYLTRANSFERASE-RELATED"/>
    <property type="match status" value="1"/>
</dbReference>
<dbReference type="PANTHER" id="PTHR12150:SF13">
    <property type="entry name" value="METHYLTRANSFERASE C9ORF114-RELATED"/>
    <property type="match status" value="1"/>
</dbReference>
<dbReference type="Gene3D" id="3.40.1280.10">
    <property type="match status" value="1"/>
</dbReference>
<dbReference type="InterPro" id="IPR003750">
    <property type="entry name" value="Put_MeTrfase-C9orf114-like"/>
</dbReference>
<feature type="compositionally biased region" description="Basic and acidic residues" evidence="2">
    <location>
        <begin position="18"/>
        <end position="57"/>
    </location>
</feature>
<comment type="similarity">
    <text evidence="1">Belongs to the class IV-like SAM-binding methyltransferase superfamily.</text>
</comment>
<comment type="caution">
    <text evidence="3">The sequence shown here is derived from an EMBL/GenBank/DDBJ whole genome shotgun (WGS) entry which is preliminary data.</text>
</comment>
<evidence type="ECO:0000256" key="1">
    <source>
        <dbReference type="ARBA" id="ARBA00009841"/>
    </source>
</evidence>
<dbReference type="EMBL" id="JAACXV010000022">
    <property type="protein sequence ID" value="KAF7286776.1"/>
    <property type="molecule type" value="Genomic_DNA"/>
</dbReference>
<feature type="region of interest" description="Disordered" evidence="2">
    <location>
        <begin position="372"/>
        <end position="413"/>
    </location>
</feature>
<protein>
    <submittedName>
        <fullName evidence="3">Uncharacterized protein</fullName>
    </submittedName>
</protein>
<gene>
    <name evidence="3" type="ORF">GWI33_004398</name>
</gene>
<dbReference type="AlphaFoldDB" id="A0A834IVC5"/>
<sequence length="413" mass="46149">MSASQLGTSKKRTWSEVNRSRKEEKRKWREINLEKKLEKQKQKAKTKENQLLENKEHSKSVKPFSTLSIAVPGSILENAQSAELRAYLAGQIARAACIFQADEVIVFDDYAEEAGVKKAKFDDGKGEQLARHSCVQLGRILQYLECPQYLRKSFFPIHKDLQYCGVLNPLNAPHHLGPKDGFIYREGVVLNTPVKAEKGSVVNVGLLKLVRVDKVLVPGIRCTVKLLPQDSNNKKLKGVVVSPLLPRSDTGIYWGYSVRIANSLSKVFSQCPYKEGYDISIGTSDKGASVDNFECPKYKHLLVMFGGLQGLEAALENDNVLDADDPSLLFDYYLNTLPQQGSKTIRTEEAILVSLAALRPKLNPEYKLPIFDGSSEEFSENSNKPDVENTRKESISAEGTQDKADDMSRFDSD</sequence>
<dbReference type="InterPro" id="IPR029028">
    <property type="entry name" value="Alpha/beta_knot_MTases"/>
</dbReference>
<dbReference type="Proteomes" id="UP000625711">
    <property type="component" value="Unassembled WGS sequence"/>
</dbReference>
<proteinExistence type="inferred from homology"/>
<accession>A0A834IVC5</accession>
<evidence type="ECO:0000313" key="3">
    <source>
        <dbReference type="EMBL" id="KAF7286776.1"/>
    </source>
</evidence>
<dbReference type="InterPro" id="IPR012340">
    <property type="entry name" value="NA-bd_OB-fold"/>
</dbReference>
<evidence type="ECO:0000313" key="4">
    <source>
        <dbReference type="Proteomes" id="UP000625711"/>
    </source>
</evidence>
<dbReference type="Gene3D" id="2.40.50.140">
    <property type="entry name" value="Nucleic acid-binding proteins"/>
    <property type="match status" value="1"/>
</dbReference>
<keyword evidence="4" id="KW-1185">Reference proteome</keyword>
<dbReference type="SUPFAM" id="SSF50249">
    <property type="entry name" value="Nucleic acid-binding proteins"/>
    <property type="match status" value="1"/>
</dbReference>
<dbReference type="OrthoDB" id="361029at2759"/>
<feature type="compositionally biased region" description="Basic and acidic residues" evidence="2">
    <location>
        <begin position="383"/>
        <end position="413"/>
    </location>
</feature>
<name>A0A834IVC5_RHYFE</name>
<organism evidence="3 4">
    <name type="scientific">Rhynchophorus ferrugineus</name>
    <name type="common">Red palm weevil</name>
    <name type="synonym">Curculio ferrugineus</name>
    <dbReference type="NCBI Taxonomy" id="354439"/>
    <lineage>
        <taxon>Eukaryota</taxon>
        <taxon>Metazoa</taxon>
        <taxon>Ecdysozoa</taxon>
        <taxon>Arthropoda</taxon>
        <taxon>Hexapoda</taxon>
        <taxon>Insecta</taxon>
        <taxon>Pterygota</taxon>
        <taxon>Neoptera</taxon>
        <taxon>Endopterygota</taxon>
        <taxon>Coleoptera</taxon>
        <taxon>Polyphaga</taxon>
        <taxon>Cucujiformia</taxon>
        <taxon>Curculionidae</taxon>
        <taxon>Dryophthorinae</taxon>
        <taxon>Rhynchophorus</taxon>
    </lineage>
</organism>
<evidence type="ECO:0000256" key="2">
    <source>
        <dbReference type="SAM" id="MobiDB-lite"/>
    </source>
</evidence>
<dbReference type="Pfam" id="PF02598">
    <property type="entry name" value="Methyltrn_RNA_3"/>
    <property type="match status" value="1"/>
</dbReference>
<dbReference type="SUPFAM" id="SSF75217">
    <property type="entry name" value="alpha/beta knot"/>
    <property type="match status" value="1"/>
</dbReference>
<reference evidence="3" key="1">
    <citation type="submission" date="2020-08" db="EMBL/GenBank/DDBJ databases">
        <title>Genome sequencing and assembly of the red palm weevil Rhynchophorus ferrugineus.</title>
        <authorList>
            <person name="Dias G.B."/>
            <person name="Bergman C.M."/>
            <person name="Manee M."/>
        </authorList>
    </citation>
    <scope>NUCLEOTIDE SEQUENCE</scope>
    <source>
        <strain evidence="3">AA-2017</strain>
        <tissue evidence="3">Whole larva</tissue>
    </source>
</reference>
<feature type="region of interest" description="Disordered" evidence="2">
    <location>
        <begin position="1"/>
        <end position="57"/>
    </location>
</feature>